<proteinExistence type="predicted"/>
<gene>
    <name evidence="1" type="ORF">COU30_00525</name>
</gene>
<sequence>MKLRFIGQYTLPPKQLIRKCGYGEIQTKTVSYARRLGALIYPRFHCYLDVIPNGFQVNIHLDQKQASYTGHTAHSGEYDGEVVEREGERIRLIIETFWIGDVLVKDDQSPKKPRVDLSQFG</sequence>
<comment type="caution">
    <text evidence="1">The sequence shown here is derived from an EMBL/GenBank/DDBJ whole genome shotgun (WGS) entry which is preliminary data.</text>
</comment>
<dbReference type="Proteomes" id="UP000228528">
    <property type="component" value="Unassembled WGS sequence"/>
</dbReference>
<accession>A0A2M6P235</accession>
<name>A0A2M6P235_9BACT</name>
<dbReference type="EMBL" id="PFBW01000027">
    <property type="protein sequence ID" value="PIR77792.1"/>
    <property type="molecule type" value="Genomic_DNA"/>
</dbReference>
<dbReference type="AlphaFoldDB" id="A0A2M6P235"/>
<reference evidence="2" key="1">
    <citation type="submission" date="2017-09" db="EMBL/GenBank/DDBJ databases">
        <title>Depth-based differentiation of microbial function through sediment-hosted aquifers and enrichment of novel symbionts in the deep terrestrial subsurface.</title>
        <authorList>
            <person name="Probst A.J."/>
            <person name="Ladd B."/>
            <person name="Jarett J.K."/>
            <person name="Geller-Mcgrath D.E."/>
            <person name="Sieber C.M.K."/>
            <person name="Emerson J.B."/>
            <person name="Anantharaman K."/>
            <person name="Thomas B.C."/>
            <person name="Malmstrom R."/>
            <person name="Stieglmeier M."/>
            <person name="Klingl A."/>
            <person name="Woyke T."/>
            <person name="Ryan C.M."/>
            <person name="Banfield J.F."/>
        </authorList>
    </citation>
    <scope>NUCLEOTIDE SEQUENCE [LARGE SCALE GENOMIC DNA]</scope>
</reference>
<evidence type="ECO:0000313" key="2">
    <source>
        <dbReference type="Proteomes" id="UP000228528"/>
    </source>
</evidence>
<protein>
    <submittedName>
        <fullName evidence="1">Uncharacterized protein</fullName>
    </submittedName>
</protein>
<organism evidence="1 2">
    <name type="scientific">Candidatus Magasanikbacteria bacterium CG10_big_fil_rev_8_21_14_0_10_38_6</name>
    <dbReference type="NCBI Taxonomy" id="1974647"/>
    <lineage>
        <taxon>Bacteria</taxon>
        <taxon>Candidatus Magasanikiibacteriota</taxon>
    </lineage>
</organism>
<evidence type="ECO:0000313" key="1">
    <source>
        <dbReference type="EMBL" id="PIR77792.1"/>
    </source>
</evidence>